<evidence type="ECO:0000313" key="1">
    <source>
        <dbReference type="EMBL" id="KAA1080191.1"/>
    </source>
</evidence>
<dbReference type="Proteomes" id="UP000324748">
    <property type="component" value="Unassembled WGS sequence"/>
</dbReference>
<gene>
    <name evidence="2" type="ORF">PGT21_004625</name>
    <name evidence="1" type="ORF">PGTUg99_021581</name>
</gene>
<dbReference type="Proteomes" id="UP000325313">
    <property type="component" value="Unassembled WGS sequence"/>
</dbReference>
<evidence type="ECO:0000313" key="2">
    <source>
        <dbReference type="EMBL" id="KAA1103920.1"/>
    </source>
</evidence>
<name>A0A5B0MT59_PUCGR</name>
<sequence length="118" mass="12466">MRIDDAESKKNVLSLTWDLAWTLLLPPAHFPTGAGRATGPTEIGTSTQAGLGTFPAALLYPAGHGLLPRLILSPDRAGIPLVWYTATLGAPRMPKASPSSCLLGMTASRRRVSLTRCA</sequence>
<accession>A0A5B0MT59</accession>
<evidence type="ECO:0000313" key="4">
    <source>
        <dbReference type="Proteomes" id="UP000325313"/>
    </source>
</evidence>
<evidence type="ECO:0000313" key="3">
    <source>
        <dbReference type="Proteomes" id="UP000324748"/>
    </source>
</evidence>
<comment type="caution">
    <text evidence="1">The sequence shown here is derived from an EMBL/GenBank/DDBJ whole genome shotgun (WGS) entry which is preliminary data.</text>
</comment>
<dbReference type="EMBL" id="VSWC01000041">
    <property type="protein sequence ID" value="KAA1103920.1"/>
    <property type="molecule type" value="Genomic_DNA"/>
</dbReference>
<dbReference type="EMBL" id="VDEP01000442">
    <property type="protein sequence ID" value="KAA1080191.1"/>
    <property type="molecule type" value="Genomic_DNA"/>
</dbReference>
<proteinExistence type="predicted"/>
<keyword evidence="3" id="KW-1185">Reference proteome</keyword>
<protein>
    <submittedName>
        <fullName evidence="1">Uncharacterized protein</fullName>
    </submittedName>
</protein>
<organism evidence="1 4">
    <name type="scientific">Puccinia graminis f. sp. tritici</name>
    <dbReference type="NCBI Taxonomy" id="56615"/>
    <lineage>
        <taxon>Eukaryota</taxon>
        <taxon>Fungi</taxon>
        <taxon>Dikarya</taxon>
        <taxon>Basidiomycota</taxon>
        <taxon>Pucciniomycotina</taxon>
        <taxon>Pucciniomycetes</taxon>
        <taxon>Pucciniales</taxon>
        <taxon>Pucciniaceae</taxon>
        <taxon>Puccinia</taxon>
    </lineage>
</organism>
<dbReference type="AlphaFoldDB" id="A0A5B0MT59"/>
<reference evidence="3 4" key="1">
    <citation type="submission" date="2019-05" db="EMBL/GenBank/DDBJ databases">
        <title>Emergence of the Ug99 lineage of the wheat stem rust pathogen through somatic hybridization.</title>
        <authorList>
            <person name="Li F."/>
            <person name="Upadhyaya N.M."/>
            <person name="Sperschneider J."/>
            <person name="Matny O."/>
            <person name="Nguyen-Phuc H."/>
            <person name="Mago R."/>
            <person name="Raley C."/>
            <person name="Miller M.E."/>
            <person name="Silverstein K.A.T."/>
            <person name="Henningsen E."/>
            <person name="Hirsch C.D."/>
            <person name="Visser B."/>
            <person name="Pretorius Z.A."/>
            <person name="Steffenson B.J."/>
            <person name="Schwessinger B."/>
            <person name="Dodds P.N."/>
            <person name="Figueroa M."/>
        </authorList>
    </citation>
    <scope>NUCLEOTIDE SEQUENCE [LARGE SCALE GENOMIC DNA]</scope>
    <source>
        <strain evidence="2">21-0</strain>
        <strain evidence="1 4">Ug99</strain>
    </source>
</reference>